<organism evidence="2 3">
    <name type="scientific">Physocladia obscura</name>
    <dbReference type="NCBI Taxonomy" id="109957"/>
    <lineage>
        <taxon>Eukaryota</taxon>
        <taxon>Fungi</taxon>
        <taxon>Fungi incertae sedis</taxon>
        <taxon>Chytridiomycota</taxon>
        <taxon>Chytridiomycota incertae sedis</taxon>
        <taxon>Chytridiomycetes</taxon>
        <taxon>Chytridiales</taxon>
        <taxon>Chytriomycetaceae</taxon>
        <taxon>Physocladia</taxon>
    </lineage>
</organism>
<feature type="compositionally biased region" description="Basic and acidic residues" evidence="1">
    <location>
        <begin position="125"/>
        <end position="136"/>
    </location>
</feature>
<name>A0AAD5TDU3_9FUNG</name>
<proteinExistence type="predicted"/>
<sequence length="276" mass="29381">MKKWLKATVATQRSKERVVIRHSPNDWLGLDPEIERILFDPRPPQQASNSHSSSNNISNGADGPNGTASAGAGSVTPTPPSPLSPIQQANESASDCSDSGSGSGSDNESDPEAQSPKLQSTQHSQETRKEKDEERKDSAIGLFDVDLECAPVLGGVSVGMVGYESQGGAITTNKDNPTATNGPITIPPPPYGYSHTQAQPRTHVNTNTDTLSHTVLLSAPPPPTALARNTLSALERAFGSHLLHIALYDGLDDYPLYESDTEYLSECHQAVPKTAY</sequence>
<comment type="caution">
    <text evidence="2">The sequence shown here is derived from an EMBL/GenBank/DDBJ whole genome shotgun (WGS) entry which is preliminary data.</text>
</comment>
<gene>
    <name evidence="2" type="ORF">HK100_000438</name>
</gene>
<feature type="compositionally biased region" description="Low complexity" evidence="1">
    <location>
        <begin position="48"/>
        <end position="59"/>
    </location>
</feature>
<dbReference type="EMBL" id="JADGJH010000109">
    <property type="protein sequence ID" value="KAJ3137665.1"/>
    <property type="molecule type" value="Genomic_DNA"/>
</dbReference>
<reference evidence="2" key="1">
    <citation type="submission" date="2020-05" db="EMBL/GenBank/DDBJ databases">
        <title>Phylogenomic resolution of chytrid fungi.</title>
        <authorList>
            <person name="Stajich J.E."/>
            <person name="Amses K."/>
            <person name="Simmons R."/>
            <person name="Seto K."/>
            <person name="Myers J."/>
            <person name="Bonds A."/>
            <person name="Quandt C.A."/>
            <person name="Barry K."/>
            <person name="Liu P."/>
            <person name="Grigoriev I."/>
            <person name="Longcore J.E."/>
            <person name="James T.Y."/>
        </authorList>
    </citation>
    <scope>NUCLEOTIDE SEQUENCE</scope>
    <source>
        <strain evidence="2">JEL0513</strain>
    </source>
</reference>
<accession>A0AAD5TDU3</accession>
<feature type="region of interest" description="Disordered" evidence="1">
    <location>
        <begin position="37"/>
        <end position="136"/>
    </location>
</feature>
<feature type="compositionally biased region" description="Low complexity" evidence="1">
    <location>
        <begin position="92"/>
        <end position="106"/>
    </location>
</feature>
<protein>
    <submittedName>
        <fullName evidence="2">Uncharacterized protein</fullName>
    </submittedName>
</protein>
<dbReference type="Proteomes" id="UP001211907">
    <property type="component" value="Unassembled WGS sequence"/>
</dbReference>
<evidence type="ECO:0000313" key="3">
    <source>
        <dbReference type="Proteomes" id="UP001211907"/>
    </source>
</evidence>
<dbReference type="AlphaFoldDB" id="A0AAD5TDU3"/>
<evidence type="ECO:0000256" key="1">
    <source>
        <dbReference type="SAM" id="MobiDB-lite"/>
    </source>
</evidence>
<keyword evidence="3" id="KW-1185">Reference proteome</keyword>
<evidence type="ECO:0000313" key="2">
    <source>
        <dbReference type="EMBL" id="KAJ3137665.1"/>
    </source>
</evidence>